<reference evidence="2" key="1">
    <citation type="submission" date="2021-02" db="EMBL/GenBank/DDBJ databases">
        <authorList>
            <person name="Dougan E. K."/>
            <person name="Rhodes N."/>
            <person name="Thang M."/>
            <person name="Chan C."/>
        </authorList>
    </citation>
    <scope>NUCLEOTIDE SEQUENCE</scope>
</reference>
<evidence type="ECO:0000313" key="3">
    <source>
        <dbReference type="Proteomes" id="UP000604046"/>
    </source>
</evidence>
<dbReference type="PANTHER" id="PTHR13308">
    <property type="entry name" value="NEDD4-BINDING PROTEIN 2-LIKE 1"/>
    <property type="match status" value="1"/>
</dbReference>
<feature type="compositionally biased region" description="Basic residues" evidence="1">
    <location>
        <begin position="56"/>
        <end position="75"/>
    </location>
</feature>
<dbReference type="AlphaFoldDB" id="A0A812UMZ3"/>
<protein>
    <submittedName>
        <fullName evidence="2">N4bp2l1 protein</fullName>
    </submittedName>
</protein>
<dbReference type="EMBL" id="CAJNDS010002761">
    <property type="protein sequence ID" value="CAE7588173.1"/>
    <property type="molecule type" value="Genomic_DNA"/>
</dbReference>
<accession>A0A812UMZ3</accession>
<dbReference type="InterPro" id="IPR026302">
    <property type="entry name" value="NEDD4-bd_p2"/>
</dbReference>
<evidence type="ECO:0000256" key="1">
    <source>
        <dbReference type="SAM" id="MobiDB-lite"/>
    </source>
</evidence>
<name>A0A812UMZ3_9DINO</name>
<dbReference type="SUPFAM" id="SSF52540">
    <property type="entry name" value="P-loop containing nucleoside triphosphate hydrolases"/>
    <property type="match status" value="1"/>
</dbReference>
<feature type="region of interest" description="Disordered" evidence="1">
    <location>
        <begin position="1"/>
        <end position="99"/>
    </location>
</feature>
<sequence>MATLMQSSSGRPSRGKKKEPGKQGKRPKAGADARGPRKRPAQRAESKKATKPSAAAKKKPAKGKGRSALPKKKKTTKETKTKKAKKEQVKAKSKQKQGTKVLPHTMAGVFSAILRGIDLSNPYRRLLYVMRGPPGCGKSTVARKLLAKHLKVQGVSWSPSGSMAAFSPICRAFVCSTDDFFTQVDDMGETKYTWDPRRLGELHQKNQSRAEEAMQLNRTPLFVDNTNMALWEMAVYVQLAGKYGYAVCIIGPEQLGRGALDLATLWQRCQKSSGRAEGKEIPKETLERMIGNYQELPDGVQGHCWPADAVELDTVRDAKRPPPPPRFRYAGLDVQDQFLESMSAMELPLEFWHGSGVEMPAEGERHLLAARGMSTWRVPDRLHVTVNYFGKDAGGKAAAEKLVGKEVAVKVTGFVFICGGGLLCATCEFAVEDHAALAELAGEGWRPHITLLHTTNWRAVNSKDIIAAMEDSLTRSKATEMAGDTVAADVDETQLDDLEDTTQTQPDIDGQAHSAQPSISPSASPSACQREASETALEASEKMLPTTAPGSMVMEDVPQGIEQQEFEAKTENRAAFQSIPAGSHFEVLRGIDVCEQKVDLGVFQFPAVELGSCEFRLFQY</sequence>
<feature type="compositionally biased region" description="Basic residues" evidence="1">
    <location>
        <begin position="13"/>
        <end position="28"/>
    </location>
</feature>
<feature type="compositionally biased region" description="Low complexity" evidence="1">
    <location>
        <begin position="514"/>
        <end position="527"/>
    </location>
</feature>
<gene>
    <name evidence="2" type="primary">N4bp2l1</name>
    <name evidence="2" type="ORF">SNAT2548_LOCUS33518</name>
</gene>
<feature type="region of interest" description="Disordered" evidence="1">
    <location>
        <begin position="501"/>
        <end position="527"/>
    </location>
</feature>
<organism evidence="2 3">
    <name type="scientific">Symbiodinium natans</name>
    <dbReference type="NCBI Taxonomy" id="878477"/>
    <lineage>
        <taxon>Eukaryota</taxon>
        <taxon>Sar</taxon>
        <taxon>Alveolata</taxon>
        <taxon>Dinophyceae</taxon>
        <taxon>Suessiales</taxon>
        <taxon>Symbiodiniaceae</taxon>
        <taxon>Symbiodinium</taxon>
    </lineage>
</organism>
<proteinExistence type="predicted"/>
<dbReference type="Pfam" id="PF13671">
    <property type="entry name" value="AAA_33"/>
    <property type="match status" value="1"/>
</dbReference>
<keyword evidence="3" id="KW-1185">Reference proteome</keyword>
<evidence type="ECO:0000313" key="2">
    <source>
        <dbReference type="EMBL" id="CAE7588173.1"/>
    </source>
</evidence>
<dbReference type="InterPro" id="IPR027417">
    <property type="entry name" value="P-loop_NTPase"/>
</dbReference>
<dbReference type="Gene3D" id="3.40.50.300">
    <property type="entry name" value="P-loop containing nucleotide triphosphate hydrolases"/>
    <property type="match status" value="1"/>
</dbReference>
<dbReference type="OrthoDB" id="3231855at2759"/>
<comment type="caution">
    <text evidence="2">The sequence shown here is derived from an EMBL/GenBank/DDBJ whole genome shotgun (WGS) entry which is preliminary data.</text>
</comment>
<dbReference type="Proteomes" id="UP000604046">
    <property type="component" value="Unassembled WGS sequence"/>
</dbReference>
<dbReference type="PANTHER" id="PTHR13308:SF40">
    <property type="entry name" value="NEDD4-BINDING PROTEIN 2-LIKE 1"/>
    <property type="match status" value="1"/>
</dbReference>
<feature type="compositionally biased region" description="Basic and acidic residues" evidence="1">
    <location>
        <begin position="76"/>
        <end position="90"/>
    </location>
</feature>